<dbReference type="EMBL" id="JAZDUA010000210">
    <property type="protein sequence ID" value="KAK7864150.1"/>
    <property type="molecule type" value="Genomic_DNA"/>
</dbReference>
<dbReference type="InterPro" id="IPR027417">
    <property type="entry name" value="P-loop_NTPase"/>
</dbReference>
<evidence type="ECO:0000256" key="4">
    <source>
        <dbReference type="SAM" id="MobiDB-lite"/>
    </source>
</evidence>
<dbReference type="Pfam" id="PF00023">
    <property type="entry name" value="Ank"/>
    <property type="match status" value="2"/>
</dbReference>
<keyword evidence="6" id="KW-1185">Reference proteome</keyword>
<dbReference type="PRINTS" id="PR01415">
    <property type="entry name" value="ANKYRIN"/>
</dbReference>
<dbReference type="Gene3D" id="3.40.50.300">
    <property type="entry name" value="P-loop containing nucleotide triphosphate hydrolases"/>
    <property type="match status" value="1"/>
</dbReference>
<evidence type="ECO:0000256" key="1">
    <source>
        <dbReference type="ARBA" id="ARBA00022737"/>
    </source>
</evidence>
<reference evidence="5 6" key="1">
    <citation type="submission" date="2024-03" db="EMBL/GenBank/DDBJ databases">
        <title>The genome assembly and annotation of the cricket Gryllus longicercus Weissman &amp; Gray.</title>
        <authorList>
            <person name="Szrajer S."/>
            <person name="Gray D."/>
            <person name="Ylla G."/>
        </authorList>
    </citation>
    <scope>NUCLEOTIDE SEQUENCE [LARGE SCALE GENOMIC DNA]</scope>
    <source>
        <strain evidence="5">DAG 2021-001</strain>
        <tissue evidence="5">Whole body minus gut</tissue>
    </source>
</reference>
<feature type="region of interest" description="Disordered" evidence="4">
    <location>
        <begin position="19"/>
        <end position="39"/>
    </location>
</feature>
<feature type="repeat" description="ANK" evidence="3">
    <location>
        <begin position="1403"/>
        <end position="1435"/>
    </location>
</feature>
<dbReference type="PANTHER" id="PTHR24198">
    <property type="entry name" value="ANKYRIN REPEAT AND PROTEIN KINASE DOMAIN-CONTAINING PROTEIN"/>
    <property type="match status" value="1"/>
</dbReference>
<protein>
    <submittedName>
        <fullName evidence="5">Uncharacterized protein</fullName>
    </submittedName>
</protein>
<comment type="caution">
    <text evidence="5">The sequence shown here is derived from an EMBL/GenBank/DDBJ whole genome shotgun (WGS) entry which is preliminary data.</text>
</comment>
<dbReference type="SUPFAM" id="SSF52540">
    <property type="entry name" value="P-loop containing nucleoside triphosphate hydrolases"/>
    <property type="match status" value="1"/>
</dbReference>
<dbReference type="Gene3D" id="1.25.40.20">
    <property type="entry name" value="Ankyrin repeat-containing domain"/>
    <property type="match status" value="4"/>
</dbReference>
<dbReference type="SUPFAM" id="SSF48403">
    <property type="entry name" value="Ankyrin repeat"/>
    <property type="match status" value="2"/>
</dbReference>
<feature type="repeat" description="ANK" evidence="3">
    <location>
        <begin position="1237"/>
        <end position="1269"/>
    </location>
</feature>
<dbReference type="PROSITE" id="PS50088">
    <property type="entry name" value="ANK_REPEAT"/>
    <property type="match status" value="8"/>
</dbReference>
<keyword evidence="2 3" id="KW-0040">ANK repeat</keyword>
<dbReference type="Pfam" id="PF12796">
    <property type="entry name" value="Ank_2"/>
    <property type="match status" value="3"/>
</dbReference>
<proteinExistence type="predicted"/>
<accession>A0AAN9Z731</accession>
<evidence type="ECO:0000313" key="6">
    <source>
        <dbReference type="Proteomes" id="UP001378592"/>
    </source>
</evidence>
<dbReference type="Proteomes" id="UP001378592">
    <property type="component" value="Unassembled WGS sequence"/>
</dbReference>
<dbReference type="PANTHER" id="PTHR24198:SF165">
    <property type="entry name" value="ANKYRIN REPEAT-CONTAINING PROTEIN-RELATED"/>
    <property type="match status" value="1"/>
</dbReference>
<dbReference type="GO" id="GO:0005737">
    <property type="term" value="C:cytoplasm"/>
    <property type="evidence" value="ECO:0007669"/>
    <property type="project" value="TreeGrafter"/>
</dbReference>
<dbReference type="InterPro" id="IPR002110">
    <property type="entry name" value="Ankyrin_rpt"/>
</dbReference>
<dbReference type="InterPro" id="IPR036770">
    <property type="entry name" value="Ankyrin_rpt-contain_sf"/>
</dbReference>
<feature type="repeat" description="ANK" evidence="3">
    <location>
        <begin position="1370"/>
        <end position="1402"/>
    </location>
</feature>
<keyword evidence="1" id="KW-0677">Repeat</keyword>
<feature type="repeat" description="ANK" evidence="3">
    <location>
        <begin position="1303"/>
        <end position="1336"/>
    </location>
</feature>
<evidence type="ECO:0000313" key="5">
    <source>
        <dbReference type="EMBL" id="KAK7864150.1"/>
    </source>
</evidence>
<feature type="repeat" description="ANK" evidence="3">
    <location>
        <begin position="1436"/>
        <end position="1468"/>
    </location>
</feature>
<evidence type="ECO:0000256" key="3">
    <source>
        <dbReference type="PROSITE-ProRule" id="PRU00023"/>
    </source>
</evidence>
<gene>
    <name evidence="5" type="ORF">R5R35_007664</name>
</gene>
<evidence type="ECO:0000256" key="2">
    <source>
        <dbReference type="ARBA" id="ARBA00023043"/>
    </source>
</evidence>
<feature type="repeat" description="ANK" evidence="3">
    <location>
        <begin position="1270"/>
        <end position="1302"/>
    </location>
</feature>
<dbReference type="SMART" id="SM00248">
    <property type="entry name" value="ANK"/>
    <property type="match status" value="10"/>
</dbReference>
<feature type="repeat" description="ANK" evidence="3">
    <location>
        <begin position="1337"/>
        <end position="1369"/>
    </location>
</feature>
<name>A0AAN9Z731_9ORTH</name>
<sequence>MESNECSNMCSEERLNPQLAQTVSESDSARRNTYRKRPSLHSKEKEEYINKLVCLLFLRGTEFKDLYIGCNVDGAESFGDIIVKFVDECGDCRIFLLHVDIPLSNKDAFNFVDSDMCNMNFVFKQTNMITENFKSQSTLQNLGALENFEFIFYTSATISESNNLKCTNNYVHSVLNTGNSECFTYLFGDKAHTENATCFSELHLTKTFLKELTLMQNPSEITKKLEKFKENINTKEMIEKLEVLAKKPTQETVIELYDEVECMHCSEVDEQVLPKIRVYTGQADVDRINYLIRNEIFHLSSISEFGIHIMFNYILNEIEIWQKSCNHYLKNNSDKWQKFISKLETCNQIQKPYVEDISNHRIRFFVFSLKTIKSCILQFRVLNILATSHDISLTCLKVHQILENVATRKYLWISFTTLLDWKEEVFQMWFSESFQILVIEIVTSNDDFKNTVNEIAQILRMDARKYVIIISADTNKFTSCLKNIVFPDDYCELKDNFRFADLDDQSQEKILDSKVQFQGHPISIGSLIGSSNELKDSLKASVVSRLIRDGDAVVIGPPLNESNSSYVPRTLELLVELDVGIIKSIAETEVFVVSVTAVSELRKILENECIQSYSLGDQVNCESRLFCLESTTSNDEFLRICEHFPFKNIHHLIYKKGSLWWRESKGQTKYLKDYLICSENARHIWEVIERSKSSVYQPQSLLDSVEHHMVILGKSGVGKSSLLSALQKNTKTKEQLHWLIHLNFNNDIKLIVNTKKEDYDCEIIIQIMYSLLKVEHHGSEVEHILLRHDFEKRGNIIITCEGLDSVNPMYISKVVEFIHALDTMKIKNIWITSTFSMKSVLEKSFKIVVSEIHPLSSEEQIFLLHSLWEKTCARDNHKQLLYSEERIKNFSARLQGVFISNKASYLSLPLVCLMSAEIFETHLIEYLSSTSVDWLENIDIAQIYEKFIDQRRLHFHKNNVNTNIICEVHEEQEEFFLNRHMLCALFSLLDITELGLLNLLDIFENVSKLVEDIKRYGIIQSIVNKKPIFFHRTFAEYFCAMWFSKNIDKSREFLKRKLFDSNFKSVLQFFDYFLIKGHELHSAVLKNEDQAIKSLLAYGVDSSSTDKGGRTALHLAVVYSRPRVSTFPIKGLEGDSHDYITKLLVDHSINTKMIDNVLQWRPIQYAIELRKWDAMDLLLKEQVDFNDLDCLKEKSNDESFVQEGLQIGSEKGYFNLIEAFTCCGINISEYVIETKEGQFSLLHVAAKYGQLKLVRYLLSKRIKISVKDNKGISPLHLAASEGMIEVLVYLLQRGADLHCTDRNGNSPLNFAIFKNELNTIILLIEQYHSNINFQNKFGDAPLHHAVRVGDVTVIEYLLMKGAQMDIGNRDGNTPLHLAVWIGGLSAVKVLLEYGASVHICNKCGDTPLTQSAGGGNLEIVKLLVANGADVKKRNDNGNTALHWAARQNNERVVEFLLSKGADINAQNKYGNTALHRAVEHGCLDTTKFLINAGCNITIQNAAGYTAVKMRSRSKEVADCIACL</sequence>
<feature type="repeat" description="ANK" evidence="3">
    <location>
        <begin position="1469"/>
        <end position="1501"/>
    </location>
</feature>
<organism evidence="5 6">
    <name type="scientific">Gryllus longicercus</name>
    <dbReference type="NCBI Taxonomy" id="2509291"/>
    <lineage>
        <taxon>Eukaryota</taxon>
        <taxon>Metazoa</taxon>
        <taxon>Ecdysozoa</taxon>
        <taxon>Arthropoda</taxon>
        <taxon>Hexapoda</taxon>
        <taxon>Insecta</taxon>
        <taxon>Pterygota</taxon>
        <taxon>Neoptera</taxon>
        <taxon>Polyneoptera</taxon>
        <taxon>Orthoptera</taxon>
        <taxon>Ensifera</taxon>
        <taxon>Gryllidea</taxon>
        <taxon>Grylloidea</taxon>
        <taxon>Gryllidae</taxon>
        <taxon>Gryllinae</taxon>
        <taxon>Gryllus</taxon>
    </lineage>
</organism>
<dbReference type="PROSITE" id="PS50297">
    <property type="entry name" value="ANK_REP_REGION"/>
    <property type="match status" value="7"/>
</dbReference>